<keyword evidence="6" id="KW-0975">Bacterial flagellum</keyword>
<dbReference type="InterPro" id="IPR002371">
    <property type="entry name" value="FlgK"/>
</dbReference>
<dbReference type="PRINTS" id="PR01005">
    <property type="entry name" value="FLGHOOKAP1"/>
</dbReference>
<dbReference type="EMBL" id="JBBMFS010000003">
    <property type="protein sequence ID" value="MEQ2554434.1"/>
    <property type="molecule type" value="Genomic_DNA"/>
</dbReference>
<feature type="domain" description="Flagellar basal-body/hook protein C-terminal" evidence="8">
    <location>
        <begin position="601"/>
        <end position="640"/>
    </location>
</feature>
<dbReference type="Pfam" id="PF00460">
    <property type="entry name" value="Flg_bb_rod"/>
    <property type="match status" value="1"/>
</dbReference>
<feature type="domain" description="Flagellar basal body rod protein N-terminal" evidence="7">
    <location>
        <begin position="8"/>
        <end position="38"/>
    </location>
</feature>
<organism evidence="10 11">
    <name type="scientific">Lachnospira intestinalis</name>
    <dbReference type="NCBI Taxonomy" id="3133158"/>
    <lineage>
        <taxon>Bacteria</taxon>
        <taxon>Bacillati</taxon>
        <taxon>Bacillota</taxon>
        <taxon>Clostridia</taxon>
        <taxon>Lachnospirales</taxon>
        <taxon>Lachnospiraceae</taxon>
        <taxon>Lachnospira</taxon>
    </lineage>
</organism>
<comment type="subcellular location">
    <subcellularLocation>
        <location evidence="1">Bacterial flagellum</location>
    </subcellularLocation>
    <subcellularLocation>
        <location evidence="2">Secreted</location>
    </subcellularLocation>
</comment>
<evidence type="ECO:0000256" key="5">
    <source>
        <dbReference type="ARBA" id="ARBA00022525"/>
    </source>
</evidence>
<dbReference type="Proteomes" id="UP001546774">
    <property type="component" value="Unassembled WGS sequence"/>
</dbReference>
<keyword evidence="5" id="KW-0964">Secreted</keyword>
<dbReference type="PANTHER" id="PTHR30033">
    <property type="entry name" value="FLAGELLAR HOOK-ASSOCIATED PROTEIN 1"/>
    <property type="match status" value="1"/>
</dbReference>
<evidence type="ECO:0000256" key="2">
    <source>
        <dbReference type="ARBA" id="ARBA00004613"/>
    </source>
</evidence>
<dbReference type="PANTHER" id="PTHR30033:SF2">
    <property type="entry name" value="FLAGELLAR HOOK PROTEIN"/>
    <property type="match status" value="1"/>
</dbReference>
<evidence type="ECO:0000256" key="3">
    <source>
        <dbReference type="ARBA" id="ARBA00009677"/>
    </source>
</evidence>
<keyword evidence="10" id="KW-0969">Cilium</keyword>
<proteinExistence type="inferred from homology"/>
<keyword evidence="11" id="KW-1185">Reference proteome</keyword>
<comment type="similarity">
    <text evidence="3">Belongs to the flagella basal body rod proteins family.</text>
</comment>
<dbReference type="InterPro" id="IPR053927">
    <property type="entry name" value="FlgK_helical"/>
</dbReference>
<dbReference type="Pfam" id="PF06429">
    <property type="entry name" value="Flg_bbr_C"/>
    <property type="match status" value="1"/>
</dbReference>
<keyword evidence="10" id="KW-0966">Cell projection</keyword>
<dbReference type="SUPFAM" id="SSF64518">
    <property type="entry name" value="Phase 1 flagellin"/>
    <property type="match status" value="1"/>
</dbReference>
<feature type="domain" description="Flagellar hook-associated protein FlgK helical" evidence="9">
    <location>
        <begin position="101"/>
        <end position="283"/>
    </location>
</feature>
<sequence length="646" mass="71985">MANGMGSLYIGVSGLHSAQTALNTTAHNLANINTEGYTRQQITFEDMTYLTVGTRSNTIDKYGLGVSVSEIRRIRDTFIDRAYRTENGRLGYYESNLKAVEEVEDLFGEMQGVTYQDCLKNLYSAVNELSKNPESTVARSSLIQYTSAFVNRSNKIYESLKDYQTTLNTEVQNSVNRINELGQTIFALNKQIQGIESGSGEYANDLRDQRDNALDELSGYIKMSYYEEANGRVIVTCEGIPFVNENNVTEMSTRTMDSNSLLIPTWPSFEKDVFDITQPISNGSKNDMGSLKGAIIARGSVNVKASDVPVKPDESDYDLTTSEGQAAYDAAYAAYQEKQDYYNTYIEPSAILSAMAGLDKLVNGIVESINDVLCPEKEITLDAPLTDGEGNEIAAAKYIYNTSANAVLYTRHGQAVQGTDNGDGTYSYTSEEALFTDETLTQKEQVDSYVYSVLDMDKTDYGMDDDKTIGEELISRTNTKRYIVTTDANGGTIYVRNNLDVKGNQSYYTIGSLEMNEEVTQNVGKIALTTKQGKEDFDKAQELVDMWENKFASLNPEVYAKSDFNTYYTNFISEYATMGRVLDNYVSNQETMVNGYDNQRLQLQGVSSDEELEKMIKFQQAYNAASRYINVVSDMLESLIVSLGNA</sequence>
<evidence type="ECO:0000256" key="1">
    <source>
        <dbReference type="ARBA" id="ARBA00004365"/>
    </source>
</evidence>
<evidence type="ECO:0000256" key="6">
    <source>
        <dbReference type="ARBA" id="ARBA00023143"/>
    </source>
</evidence>
<dbReference type="Pfam" id="PF22638">
    <property type="entry name" value="FlgK_D1"/>
    <property type="match status" value="1"/>
</dbReference>
<keyword evidence="10" id="KW-0282">Flagellum</keyword>
<dbReference type="InterPro" id="IPR010930">
    <property type="entry name" value="Flg_bb/hook_C_dom"/>
</dbReference>
<dbReference type="NCBIfam" id="TIGR02492">
    <property type="entry name" value="flgK_ends"/>
    <property type="match status" value="1"/>
</dbReference>
<name>A0ABV1H409_9FIRM</name>
<gene>
    <name evidence="10" type="primary">flgK</name>
    <name evidence="10" type="ORF">WMO37_05295</name>
</gene>
<evidence type="ECO:0000313" key="11">
    <source>
        <dbReference type="Proteomes" id="UP001546774"/>
    </source>
</evidence>
<comment type="caution">
    <text evidence="10">The sequence shown here is derived from an EMBL/GenBank/DDBJ whole genome shotgun (WGS) entry which is preliminary data.</text>
</comment>
<reference evidence="10" key="1">
    <citation type="submission" date="2024-03" db="EMBL/GenBank/DDBJ databases">
        <title>Human intestinal bacterial collection.</title>
        <authorList>
            <person name="Pauvert C."/>
            <person name="Hitch T.C.A."/>
            <person name="Clavel T."/>
        </authorList>
    </citation>
    <scope>NUCLEOTIDE SEQUENCE [LARGE SCALE GENOMIC DNA]</scope>
    <source>
        <strain evidence="10">CLA-AA-H89B</strain>
    </source>
</reference>
<evidence type="ECO:0000256" key="4">
    <source>
        <dbReference type="ARBA" id="ARBA00016244"/>
    </source>
</evidence>
<accession>A0ABV1H409</accession>
<evidence type="ECO:0000259" key="9">
    <source>
        <dbReference type="Pfam" id="PF22638"/>
    </source>
</evidence>
<dbReference type="InterPro" id="IPR001444">
    <property type="entry name" value="Flag_bb_rod_N"/>
</dbReference>
<evidence type="ECO:0000259" key="7">
    <source>
        <dbReference type="Pfam" id="PF00460"/>
    </source>
</evidence>
<evidence type="ECO:0000313" key="10">
    <source>
        <dbReference type="EMBL" id="MEQ2554434.1"/>
    </source>
</evidence>
<protein>
    <recommendedName>
        <fullName evidence="4">Flagellar hook-associated protein 1</fullName>
    </recommendedName>
</protein>
<evidence type="ECO:0000259" key="8">
    <source>
        <dbReference type="Pfam" id="PF06429"/>
    </source>
</evidence>